<keyword evidence="4" id="KW-0479">Metal-binding</keyword>
<comment type="cofactor">
    <cofactor evidence="1">
        <name>Zn(2+)</name>
        <dbReference type="ChEBI" id="CHEBI:29105"/>
    </cofactor>
</comment>
<evidence type="ECO:0000256" key="1">
    <source>
        <dbReference type="ARBA" id="ARBA00001947"/>
    </source>
</evidence>
<comment type="caution">
    <text evidence="10">The sequence shown here is derived from an EMBL/GenBank/DDBJ whole genome shotgun (WGS) entry which is preliminary data.</text>
</comment>
<evidence type="ECO:0000313" key="11">
    <source>
        <dbReference type="Proteomes" id="UP000288212"/>
    </source>
</evidence>
<dbReference type="EMBL" id="PIPI01000001">
    <property type="protein sequence ID" value="RUO21602.1"/>
    <property type="molecule type" value="Genomic_DNA"/>
</dbReference>
<gene>
    <name evidence="10" type="ORF">CWE06_01735</name>
</gene>
<comment type="similarity">
    <text evidence="2">Belongs to the peptidase M13 family.</text>
</comment>
<dbReference type="PROSITE" id="PS51257">
    <property type="entry name" value="PROKAR_LIPOPROTEIN"/>
    <property type="match status" value="1"/>
</dbReference>
<keyword evidence="6" id="KW-0862">Zinc</keyword>
<dbReference type="CDD" id="cd08662">
    <property type="entry name" value="M13"/>
    <property type="match status" value="1"/>
</dbReference>
<name>A0A432VY37_9GAMM</name>
<dbReference type="InterPro" id="IPR042089">
    <property type="entry name" value="Peptidase_M13_dom_2"/>
</dbReference>
<dbReference type="PANTHER" id="PTHR11733:SF167">
    <property type="entry name" value="FI17812P1-RELATED"/>
    <property type="match status" value="1"/>
</dbReference>
<dbReference type="Gene3D" id="3.40.390.10">
    <property type="entry name" value="Collagenase (Catalytic Domain)"/>
    <property type="match status" value="1"/>
</dbReference>
<dbReference type="PROSITE" id="PS51885">
    <property type="entry name" value="NEPRILYSIN"/>
    <property type="match status" value="1"/>
</dbReference>
<dbReference type="GO" id="GO:0046872">
    <property type="term" value="F:metal ion binding"/>
    <property type="evidence" value="ECO:0007669"/>
    <property type="project" value="UniProtKB-KW"/>
</dbReference>
<protein>
    <submittedName>
        <fullName evidence="10">Peptidase M13</fullName>
    </submittedName>
</protein>
<dbReference type="RefSeq" id="WP_126790584.1">
    <property type="nucleotide sequence ID" value="NZ_PIPI01000001.1"/>
</dbReference>
<dbReference type="AlphaFoldDB" id="A0A432VY37"/>
<keyword evidence="7" id="KW-0482">Metalloprotease</keyword>
<evidence type="ECO:0000256" key="5">
    <source>
        <dbReference type="ARBA" id="ARBA00022801"/>
    </source>
</evidence>
<evidence type="ECO:0000256" key="2">
    <source>
        <dbReference type="ARBA" id="ARBA00007357"/>
    </source>
</evidence>
<dbReference type="Pfam" id="PF05649">
    <property type="entry name" value="Peptidase_M13_N"/>
    <property type="match status" value="1"/>
</dbReference>
<feature type="domain" description="Peptidase M13 N-terminal" evidence="9">
    <location>
        <begin position="64"/>
        <end position="440"/>
    </location>
</feature>
<accession>A0A432VY37</accession>
<evidence type="ECO:0000313" key="10">
    <source>
        <dbReference type="EMBL" id="RUO21602.1"/>
    </source>
</evidence>
<dbReference type="PRINTS" id="PR00786">
    <property type="entry name" value="NEPRILYSIN"/>
</dbReference>
<sequence length="696" mass="78488">MNKVTMIAASVALALGVTGCTDGETPTNGSSATQHTAAQMSSTAEQQALRSGVEINNMDTSVSPRENFFRYVNGGWLENTQIPADRARWGSFDELREQAEAHVLEIVQEFASTTAEQGSDVQKIGDLYRSFMDEDTIEARGINPLAEDFARIQALESHADLATYWGQQQRYRAGTPFNVSVGQDQMQSDQHITAISQSGLGLPDREYYLASDARNQELRAAYQSFIEELWQLAGWDDAEAKATSIINIETALARHHWTRIQNRDRLASYNKMTLTELAEEAPGFDWATMFAAAGLDINEVVVRQPDYLTAFADLYQQFSMADWQAYLQFHVLRNSANILSRDFAALSFDFYGRVLQGLEEERSRERRAVSTVESTLGFMVGQEYVNRHFQPEAQERMAVMVDNILAAFAEAIDDLEWMTDETKLEAHAKLATFTTKIGFPEKWRDYDCLTIAADDLFGNLRRSAECEYDRMISRLGQEVDPYDWGMTPQTVNAYYRSTMNEIVFPAAILQPPFFNVAADDAINYGAIGAVIGHEITHGFDDQGRRSDGEGNLRDWWSPDDETQFRERAALMIDQFSAFNPIDDLYLQGALSLGENIADLGGLNVALRGYLNSLGDSGGETIDGFTPEQRFFIGWGQIWRIKFRDEALRRQVVVGPHSPGKYRVLGPLSNMPEFYQAFDVQPGDPMYRDEDVRIKIW</sequence>
<keyword evidence="3" id="KW-0645">Protease</keyword>
<dbReference type="PANTHER" id="PTHR11733">
    <property type="entry name" value="ZINC METALLOPROTEASE FAMILY M13 NEPRILYSIN-RELATED"/>
    <property type="match status" value="1"/>
</dbReference>
<dbReference type="InterPro" id="IPR000718">
    <property type="entry name" value="Peptidase_M13"/>
</dbReference>
<dbReference type="InterPro" id="IPR018497">
    <property type="entry name" value="Peptidase_M13_C"/>
</dbReference>
<organism evidence="10 11">
    <name type="scientific">Aliidiomarina haloalkalitolerans</name>
    <dbReference type="NCBI Taxonomy" id="859059"/>
    <lineage>
        <taxon>Bacteria</taxon>
        <taxon>Pseudomonadati</taxon>
        <taxon>Pseudomonadota</taxon>
        <taxon>Gammaproteobacteria</taxon>
        <taxon>Alteromonadales</taxon>
        <taxon>Idiomarinaceae</taxon>
        <taxon>Aliidiomarina</taxon>
    </lineage>
</organism>
<dbReference type="InterPro" id="IPR024079">
    <property type="entry name" value="MetalloPept_cat_dom_sf"/>
</dbReference>
<proteinExistence type="inferred from homology"/>
<dbReference type="GO" id="GO:0005886">
    <property type="term" value="C:plasma membrane"/>
    <property type="evidence" value="ECO:0007669"/>
    <property type="project" value="TreeGrafter"/>
</dbReference>
<dbReference type="SUPFAM" id="SSF55486">
    <property type="entry name" value="Metalloproteases ('zincins'), catalytic domain"/>
    <property type="match status" value="1"/>
</dbReference>
<dbReference type="Proteomes" id="UP000288212">
    <property type="component" value="Unassembled WGS sequence"/>
</dbReference>
<dbReference type="OrthoDB" id="9775677at2"/>
<evidence type="ECO:0000256" key="7">
    <source>
        <dbReference type="ARBA" id="ARBA00023049"/>
    </source>
</evidence>
<evidence type="ECO:0000256" key="3">
    <source>
        <dbReference type="ARBA" id="ARBA00022670"/>
    </source>
</evidence>
<evidence type="ECO:0000259" key="9">
    <source>
        <dbReference type="Pfam" id="PF05649"/>
    </source>
</evidence>
<dbReference type="InterPro" id="IPR008753">
    <property type="entry name" value="Peptidase_M13_N"/>
</dbReference>
<dbReference type="Pfam" id="PF01431">
    <property type="entry name" value="Peptidase_M13"/>
    <property type="match status" value="1"/>
</dbReference>
<evidence type="ECO:0000259" key="8">
    <source>
        <dbReference type="Pfam" id="PF01431"/>
    </source>
</evidence>
<dbReference type="GO" id="GO:0004222">
    <property type="term" value="F:metalloendopeptidase activity"/>
    <property type="evidence" value="ECO:0007669"/>
    <property type="project" value="InterPro"/>
</dbReference>
<evidence type="ECO:0000256" key="6">
    <source>
        <dbReference type="ARBA" id="ARBA00022833"/>
    </source>
</evidence>
<keyword evidence="11" id="KW-1185">Reference proteome</keyword>
<keyword evidence="5" id="KW-0378">Hydrolase</keyword>
<feature type="domain" description="Peptidase M13 C-terminal" evidence="8">
    <location>
        <begin position="492"/>
        <end position="692"/>
    </location>
</feature>
<dbReference type="Gene3D" id="1.10.1380.10">
    <property type="entry name" value="Neutral endopeptidase , domain2"/>
    <property type="match status" value="1"/>
</dbReference>
<reference evidence="10 11" key="1">
    <citation type="journal article" date="2011" name="Front. Microbiol.">
        <title>Genomic signatures of strain selection and enhancement in Bacillus atrophaeus var. globigii, a historical biowarfare simulant.</title>
        <authorList>
            <person name="Gibbons H.S."/>
            <person name="Broomall S.M."/>
            <person name="McNew L.A."/>
            <person name="Daligault H."/>
            <person name="Chapman C."/>
            <person name="Bruce D."/>
            <person name="Karavis M."/>
            <person name="Krepps M."/>
            <person name="McGregor P.A."/>
            <person name="Hong C."/>
            <person name="Park K.H."/>
            <person name="Akmal A."/>
            <person name="Feldman A."/>
            <person name="Lin J.S."/>
            <person name="Chang W.E."/>
            <person name="Higgs B.W."/>
            <person name="Demirev P."/>
            <person name="Lindquist J."/>
            <person name="Liem A."/>
            <person name="Fochler E."/>
            <person name="Read T.D."/>
            <person name="Tapia R."/>
            <person name="Johnson S."/>
            <person name="Bishop-Lilly K.A."/>
            <person name="Detter C."/>
            <person name="Han C."/>
            <person name="Sozhamannan S."/>
            <person name="Rosenzweig C.N."/>
            <person name="Skowronski E.W."/>
        </authorList>
    </citation>
    <scope>NUCLEOTIDE SEQUENCE [LARGE SCALE GENOMIC DNA]</scope>
    <source>
        <strain evidence="10 11">AK5</strain>
    </source>
</reference>
<dbReference type="GO" id="GO:0016485">
    <property type="term" value="P:protein processing"/>
    <property type="evidence" value="ECO:0007669"/>
    <property type="project" value="TreeGrafter"/>
</dbReference>
<evidence type="ECO:0000256" key="4">
    <source>
        <dbReference type="ARBA" id="ARBA00022723"/>
    </source>
</evidence>